<feature type="transmembrane region" description="Helical" evidence="1">
    <location>
        <begin position="106"/>
        <end position="127"/>
    </location>
</feature>
<dbReference type="RefSeq" id="WP_214362778.1">
    <property type="nucleotide sequence ID" value="NZ_JAEKFT010000021.1"/>
</dbReference>
<keyword evidence="1" id="KW-0812">Transmembrane</keyword>
<accession>A0A944DD15</accession>
<dbReference type="EMBL" id="JAEKFT010000021">
    <property type="protein sequence ID" value="MBT0962826.1"/>
    <property type="molecule type" value="Genomic_DNA"/>
</dbReference>
<gene>
    <name evidence="2" type="ORF">I8J34_16715</name>
</gene>
<name>A0A944DD15_DENI1</name>
<feature type="transmembrane region" description="Helical" evidence="1">
    <location>
        <begin position="46"/>
        <end position="68"/>
    </location>
</feature>
<comment type="caution">
    <text evidence="2">The sequence shown here is derived from an EMBL/GenBank/DDBJ whole genome shotgun (WGS) entry which is preliminary data.</text>
</comment>
<dbReference type="InterPro" id="IPR021218">
    <property type="entry name" value="DUF2784"/>
</dbReference>
<evidence type="ECO:0000313" key="3">
    <source>
        <dbReference type="Proteomes" id="UP000694660"/>
    </source>
</evidence>
<reference evidence="3" key="1">
    <citation type="journal article" date="2022" name="ISME J.">
        <title>Genetic and phylogenetic analysis of dissimilatory iodate-reducing bacteria identifies potential niches across the world's oceans.</title>
        <authorList>
            <person name="Reyes-Umana V."/>
            <person name="Henning Z."/>
            <person name="Lee K."/>
            <person name="Barnum T.P."/>
            <person name="Coates J.D."/>
        </authorList>
    </citation>
    <scope>NUCLEOTIDE SEQUENCE [LARGE SCALE GENOMIC DNA]</scope>
    <source>
        <strain evidence="3">IR12</strain>
    </source>
</reference>
<dbReference type="Pfam" id="PF10861">
    <property type="entry name" value="DUF2784"/>
    <property type="match status" value="1"/>
</dbReference>
<keyword evidence="1" id="KW-1133">Transmembrane helix</keyword>
<dbReference type="Proteomes" id="UP000694660">
    <property type="component" value="Unassembled WGS sequence"/>
</dbReference>
<proteinExistence type="predicted"/>
<keyword evidence="3" id="KW-1185">Reference proteome</keyword>
<protein>
    <submittedName>
        <fullName evidence="2">DUF2784 domain-containing protein</fullName>
    </submittedName>
</protein>
<organism evidence="2 3">
    <name type="scientific">Denitromonas iodatirespirans</name>
    <dbReference type="NCBI Taxonomy" id="2795389"/>
    <lineage>
        <taxon>Bacteria</taxon>
        <taxon>Pseudomonadati</taxon>
        <taxon>Pseudomonadota</taxon>
        <taxon>Betaproteobacteria</taxon>
        <taxon>Rhodocyclales</taxon>
        <taxon>Zoogloeaceae</taxon>
        <taxon>Denitromonas</taxon>
    </lineage>
</organism>
<dbReference type="AlphaFoldDB" id="A0A944DD15"/>
<evidence type="ECO:0000256" key="1">
    <source>
        <dbReference type="SAM" id="Phobius"/>
    </source>
</evidence>
<evidence type="ECO:0000313" key="2">
    <source>
        <dbReference type="EMBL" id="MBT0962826.1"/>
    </source>
</evidence>
<keyword evidence="1" id="KW-0472">Membrane</keyword>
<feature type="transmembrane region" description="Helical" evidence="1">
    <location>
        <begin position="15"/>
        <end position="34"/>
    </location>
</feature>
<sequence>MTDAHLYRLAADGVLLVHFAVVIFVVGGLVVVLVGNWRHWAWVNGWAFRLAHLVAIGIVVVQTWLGAICPLTVLESWLRQQAGQSAYAASFVEHWVQRLLFYEAPFWVFALAYTVFGALVVAAWCYFPPRRGRRRPGGPPL</sequence>